<dbReference type="InterPro" id="IPR050595">
    <property type="entry name" value="Bact_response_regulator"/>
</dbReference>
<evidence type="ECO:0000313" key="4">
    <source>
        <dbReference type="EMBL" id="AMO24388.1"/>
    </source>
</evidence>
<reference evidence="4 5" key="1">
    <citation type="journal article" date="2014" name="Int. J. Syst. Evol. Microbiol.">
        <title>Ramlibacter solisilvae sp. nov., isolated from forest soil, and emended description of the genus Ramlibacter.</title>
        <authorList>
            <person name="Lee H.J."/>
            <person name="Lee S.H."/>
            <person name="Lee S.S."/>
            <person name="Lee J.S."/>
            <person name="Kim Y."/>
            <person name="Kim S.C."/>
            <person name="Jeon C.O."/>
        </authorList>
    </citation>
    <scope>NUCLEOTIDE SEQUENCE [LARGE SCALE GENOMIC DNA]</scope>
    <source>
        <strain evidence="4 5">5-10</strain>
    </source>
</reference>
<evidence type="ECO:0000256" key="1">
    <source>
        <dbReference type="ARBA" id="ARBA00022553"/>
    </source>
</evidence>
<feature type="modified residue" description="4-aspartylphosphate" evidence="2">
    <location>
        <position position="56"/>
    </location>
</feature>
<dbReference type="EMBL" id="CP010951">
    <property type="protein sequence ID" value="AMO24388.1"/>
    <property type="molecule type" value="Genomic_DNA"/>
</dbReference>
<dbReference type="Proteomes" id="UP000070433">
    <property type="component" value="Chromosome"/>
</dbReference>
<keyword evidence="5" id="KW-1185">Reference proteome</keyword>
<dbReference type="PANTHER" id="PTHR44591:SF3">
    <property type="entry name" value="RESPONSE REGULATORY DOMAIN-CONTAINING PROTEIN"/>
    <property type="match status" value="1"/>
</dbReference>
<dbReference type="InterPro" id="IPR001789">
    <property type="entry name" value="Sig_transdc_resp-reg_receiver"/>
</dbReference>
<dbReference type="SUPFAM" id="SSF52172">
    <property type="entry name" value="CheY-like"/>
    <property type="match status" value="1"/>
</dbReference>
<dbReference type="PANTHER" id="PTHR44591">
    <property type="entry name" value="STRESS RESPONSE REGULATOR PROTEIN 1"/>
    <property type="match status" value="1"/>
</dbReference>
<dbReference type="GO" id="GO:0000160">
    <property type="term" value="P:phosphorelay signal transduction system"/>
    <property type="evidence" value="ECO:0007669"/>
    <property type="project" value="InterPro"/>
</dbReference>
<dbReference type="Gene3D" id="3.40.50.2300">
    <property type="match status" value="1"/>
</dbReference>
<dbReference type="InterPro" id="IPR011006">
    <property type="entry name" value="CheY-like_superfamily"/>
</dbReference>
<evidence type="ECO:0000313" key="5">
    <source>
        <dbReference type="Proteomes" id="UP000070433"/>
    </source>
</evidence>
<organism evidence="4 5">
    <name type="scientific">Ramlibacter tataouinensis</name>
    <dbReference type="NCBI Taxonomy" id="94132"/>
    <lineage>
        <taxon>Bacteria</taxon>
        <taxon>Pseudomonadati</taxon>
        <taxon>Pseudomonadota</taxon>
        <taxon>Betaproteobacteria</taxon>
        <taxon>Burkholderiales</taxon>
        <taxon>Comamonadaceae</taxon>
        <taxon>Ramlibacter</taxon>
    </lineage>
</organism>
<sequence>MHRDTSLVAVVDDEESVRKALARLIRTAGYEVEAYGSGVEFMLSLQKHLPDCVVLDLRMPVVDGFEIQRALRQSGARVPVVIITGDDSPENHHRTSEYGAHAYLRKPVDDAMLLDAILGAVHSGA</sequence>
<dbReference type="RefSeq" id="WP_061502124.1">
    <property type="nucleotide sequence ID" value="NZ_CP010951.1"/>
</dbReference>
<evidence type="ECO:0000256" key="2">
    <source>
        <dbReference type="PROSITE-ProRule" id="PRU00169"/>
    </source>
</evidence>
<dbReference type="PROSITE" id="PS50110">
    <property type="entry name" value="RESPONSE_REGULATORY"/>
    <property type="match status" value="1"/>
</dbReference>
<dbReference type="AlphaFoldDB" id="A0A127JWJ6"/>
<protein>
    <recommendedName>
        <fullName evidence="3">Response regulatory domain-containing protein</fullName>
    </recommendedName>
</protein>
<dbReference type="Pfam" id="PF00072">
    <property type="entry name" value="Response_reg"/>
    <property type="match status" value="1"/>
</dbReference>
<dbReference type="SMART" id="SM00448">
    <property type="entry name" value="REC"/>
    <property type="match status" value="1"/>
</dbReference>
<evidence type="ECO:0000259" key="3">
    <source>
        <dbReference type="PROSITE" id="PS50110"/>
    </source>
</evidence>
<keyword evidence="1 2" id="KW-0597">Phosphoprotein</keyword>
<accession>A0A127JWJ6</accession>
<feature type="domain" description="Response regulatory" evidence="3">
    <location>
        <begin position="7"/>
        <end position="121"/>
    </location>
</feature>
<proteinExistence type="predicted"/>
<gene>
    <name evidence="4" type="ORF">UC35_18025</name>
</gene>
<dbReference type="OrthoDB" id="8964771at2"/>
<name>A0A127JWJ6_9BURK</name>